<sequence length="70" mass="8243">MNPYQQRNSQYKDFAASELFCPKCRQAMPVRERLLLVLPDGDLYDYRCVRCGTSLGEKRVKNQQPIQIVY</sequence>
<dbReference type="HOGENOM" id="CLU_198080_0_0_0"/>
<protein>
    <submittedName>
        <fullName evidence="1">Hypothetical cytosolic protein</fullName>
    </submittedName>
</protein>
<organism evidence="1">
    <name type="scientific">Candidatus Moduliflexus flocculans</name>
    <dbReference type="NCBI Taxonomy" id="1499966"/>
    <lineage>
        <taxon>Bacteria</taxon>
        <taxon>Candidatus Moduliflexota</taxon>
        <taxon>Candidatus Moduliflexia</taxon>
        <taxon>Candidatus Moduliflexales</taxon>
        <taxon>Candidatus Moduliflexaceae</taxon>
    </lineage>
</organism>
<reference evidence="1" key="1">
    <citation type="journal article" date="2015" name="PeerJ">
        <title>First genomic representation of candidate bacterial phylum KSB3 points to enhanced environmental sensing as a trigger of wastewater bulking.</title>
        <authorList>
            <person name="Sekiguchi Y."/>
            <person name="Ohashi A."/>
            <person name="Parks D.H."/>
            <person name="Yamauchi T."/>
            <person name="Tyson G.W."/>
            <person name="Hugenholtz P."/>
        </authorList>
    </citation>
    <scope>NUCLEOTIDE SEQUENCE [LARGE SCALE GENOMIC DNA]</scope>
</reference>
<accession>A0A0S6VYG4</accession>
<name>A0A0S6VYG4_9BACT</name>
<dbReference type="STRING" id="1499966.U14_01604"/>
<proteinExistence type="predicted"/>
<dbReference type="EMBL" id="DF820456">
    <property type="protein sequence ID" value="GAK50374.1"/>
    <property type="molecule type" value="Genomic_DNA"/>
</dbReference>
<dbReference type="Proteomes" id="UP000030700">
    <property type="component" value="Unassembled WGS sequence"/>
</dbReference>
<keyword evidence="2" id="KW-1185">Reference proteome</keyword>
<evidence type="ECO:0000313" key="2">
    <source>
        <dbReference type="Proteomes" id="UP000030700"/>
    </source>
</evidence>
<dbReference type="AlphaFoldDB" id="A0A0S6VYG4"/>
<gene>
    <name evidence="1" type="ORF">U14_01604</name>
</gene>
<evidence type="ECO:0000313" key="1">
    <source>
        <dbReference type="EMBL" id="GAK50374.1"/>
    </source>
</evidence>